<organism evidence="2 3">
    <name type="scientific">Roseivirga pacifica</name>
    <dbReference type="NCBI Taxonomy" id="1267423"/>
    <lineage>
        <taxon>Bacteria</taxon>
        <taxon>Pseudomonadati</taxon>
        <taxon>Bacteroidota</taxon>
        <taxon>Cytophagia</taxon>
        <taxon>Cytophagales</taxon>
        <taxon>Roseivirgaceae</taxon>
        <taxon>Roseivirga</taxon>
    </lineage>
</organism>
<feature type="chain" id="PRO_5011669568" evidence="1">
    <location>
        <begin position="27"/>
        <end position="443"/>
    </location>
</feature>
<sequence>MKIKTTKRISIWVVATIIGFTATLSAQQAVTVEGYALDAFGRQTQDLSELPKMERDIVILKNVLNELFAEGESFIYRRDGVNGIYIPGRGVIFNISAYNQFGGVLFPSNDATAVIVNGEKEEGDVDVEQLNKKRKDKLNKTATEFLLNYGSLLSELKPNERIMLNVDYTEMQNLEKVKSSGQGVVYARVLNRNAGKKRMSTSISYSDLEAFVDGDINQSAAEGKISQKIVDLDEETTPDAKIMAGILDDLFQSSLDGKLKRRSRTSYSYFEGFGLMFDMKMSSTNGRSSVIFVERADLAITRADAKDDDAEAKVDDYYKQLEEDFPAFETMVKESILEYGRTLRSVKPNEVVVVNIDLGTSYRKTKLPRSLQLMVPKSTITAYAKGNKSLEDAKKEIDIKKLTSSTSTEMGFGTIEYVAPDAPTATPSRGYGATVIQGQGKRN</sequence>
<proteinExistence type="predicted"/>
<evidence type="ECO:0000256" key="1">
    <source>
        <dbReference type="SAM" id="SignalP"/>
    </source>
</evidence>
<dbReference type="GeneID" id="99987373"/>
<dbReference type="EMBL" id="FOIR01000002">
    <property type="protein sequence ID" value="SEW30749.1"/>
    <property type="molecule type" value="Genomic_DNA"/>
</dbReference>
<keyword evidence="1" id="KW-0732">Signal</keyword>
<name>A0A1I0QTR5_9BACT</name>
<dbReference type="Proteomes" id="UP000199437">
    <property type="component" value="Unassembled WGS sequence"/>
</dbReference>
<dbReference type="AlphaFoldDB" id="A0A1I0QTR5"/>
<feature type="signal peptide" evidence="1">
    <location>
        <begin position="1"/>
        <end position="26"/>
    </location>
</feature>
<evidence type="ECO:0000313" key="3">
    <source>
        <dbReference type="Proteomes" id="UP000199437"/>
    </source>
</evidence>
<keyword evidence="3" id="KW-1185">Reference proteome</keyword>
<accession>A0A1I0QTR5</accession>
<dbReference type="RefSeq" id="WP_090259073.1">
    <property type="nucleotide sequence ID" value="NZ_FOIR01000002.1"/>
</dbReference>
<dbReference type="OrthoDB" id="977823at2"/>
<protein>
    <submittedName>
        <fullName evidence="2">Uncharacterized protein</fullName>
    </submittedName>
</protein>
<dbReference type="STRING" id="1267423.SAMN05216290_2681"/>
<gene>
    <name evidence="2" type="ORF">SAMN05216290_2681</name>
</gene>
<reference evidence="3" key="1">
    <citation type="submission" date="2016-10" db="EMBL/GenBank/DDBJ databases">
        <authorList>
            <person name="Varghese N."/>
            <person name="Submissions S."/>
        </authorList>
    </citation>
    <scope>NUCLEOTIDE SEQUENCE [LARGE SCALE GENOMIC DNA]</scope>
    <source>
        <strain evidence="3">CGMCC 1.12402</strain>
    </source>
</reference>
<evidence type="ECO:0000313" key="2">
    <source>
        <dbReference type="EMBL" id="SEW30749.1"/>
    </source>
</evidence>